<dbReference type="EMBL" id="JACEIK010008721">
    <property type="protein sequence ID" value="MCE3051555.1"/>
    <property type="molecule type" value="Genomic_DNA"/>
</dbReference>
<sequence>PHPDQDKKDFRIVPVTTTGCDDLSSSLMNRPVFRLEDVQKLEILSQHQQLVSMNCVDHQ</sequence>
<reference evidence="1 2" key="1">
    <citation type="journal article" date="2021" name="BMC Genomics">
        <title>Datura genome reveals duplications of psychoactive alkaloid biosynthetic genes and high mutation rate following tissue culture.</title>
        <authorList>
            <person name="Rajewski A."/>
            <person name="Carter-House D."/>
            <person name="Stajich J."/>
            <person name="Litt A."/>
        </authorList>
    </citation>
    <scope>NUCLEOTIDE SEQUENCE [LARGE SCALE GENOMIC DNA]</scope>
    <source>
        <strain evidence="1">AR-01</strain>
    </source>
</reference>
<evidence type="ECO:0000313" key="2">
    <source>
        <dbReference type="Proteomes" id="UP000823775"/>
    </source>
</evidence>
<protein>
    <submittedName>
        <fullName evidence="1">Uncharacterized protein</fullName>
    </submittedName>
</protein>
<accession>A0ABS8WL53</accession>
<feature type="non-terminal residue" evidence="1">
    <location>
        <position position="1"/>
    </location>
</feature>
<proteinExistence type="predicted"/>
<comment type="caution">
    <text evidence="1">The sequence shown here is derived from an EMBL/GenBank/DDBJ whole genome shotgun (WGS) entry which is preliminary data.</text>
</comment>
<evidence type="ECO:0000313" key="1">
    <source>
        <dbReference type="EMBL" id="MCE3051555.1"/>
    </source>
</evidence>
<organism evidence="1 2">
    <name type="scientific">Datura stramonium</name>
    <name type="common">Jimsonweed</name>
    <name type="synonym">Common thornapple</name>
    <dbReference type="NCBI Taxonomy" id="4076"/>
    <lineage>
        <taxon>Eukaryota</taxon>
        <taxon>Viridiplantae</taxon>
        <taxon>Streptophyta</taxon>
        <taxon>Embryophyta</taxon>
        <taxon>Tracheophyta</taxon>
        <taxon>Spermatophyta</taxon>
        <taxon>Magnoliopsida</taxon>
        <taxon>eudicotyledons</taxon>
        <taxon>Gunneridae</taxon>
        <taxon>Pentapetalae</taxon>
        <taxon>asterids</taxon>
        <taxon>lamiids</taxon>
        <taxon>Solanales</taxon>
        <taxon>Solanaceae</taxon>
        <taxon>Solanoideae</taxon>
        <taxon>Datureae</taxon>
        <taxon>Datura</taxon>
    </lineage>
</organism>
<keyword evidence="2" id="KW-1185">Reference proteome</keyword>
<name>A0ABS8WL53_DATST</name>
<gene>
    <name evidence="1" type="ORF">HAX54_050180</name>
</gene>
<dbReference type="Proteomes" id="UP000823775">
    <property type="component" value="Unassembled WGS sequence"/>
</dbReference>